<sequence>MKNILSLFLSFCLCVGLVGCSSKNDDDILKFFQAFDHTLDADSAEIIGKVTIDTNDSYAMNLTAQLNQKEDLQLAVRLGLEAGDNRQDDYLDFYIKDGKTYLNNMGTKTQSTADKIGITGDEKLSAYNPFLDYTDDELTEFFTSSSRDGDNYSFDIDTGKLADALDSLGTVEVKEAHLDATIKNNTIRKFKLTVSGTQNASDDSADFSFSISARIQNYNKDVTVDFPDDLDSYSTSDSSDTSSSDTSNSDSSDAS</sequence>
<evidence type="ECO:0000313" key="3">
    <source>
        <dbReference type="Proteomes" id="UP000539953"/>
    </source>
</evidence>
<dbReference type="EMBL" id="JACHHK010000001">
    <property type="protein sequence ID" value="MBB5182014.1"/>
    <property type="molecule type" value="Genomic_DNA"/>
</dbReference>
<feature type="compositionally biased region" description="Low complexity" evidence="1">
    <location>
        <begin position="232"/>
        <end position="255"/>
    </location>
</feature>
<gene>
    <name evidence="2" type="ORF">HNQ47_000017</name>
</gene>
<dbReference type="AlphaFoldDB" id="A0A7W8CX40"/>
<evidence type="ECO:0000313" key="2">
    <source>
        <dbReference type="EMBL" id="MBB5182014.1"/>
    </source>
</evidence>
<protein>
    <recommendedName>
        <fullName evidence="4">Lipoprotein</fullName>
    </recommendedName>
</protein>
<dbReference type="RefSeq" id="WP_183326374.1">
    <property type="nucleotide sequence ID" value="NZ_JACHHK010000001.1"/>
</dbReference>
<feature type="region of interest" description="Disordered" evidence="1">
    <location>
        <begin position="229"/>
        <end position="255"/>
    </location>
</feature>
<accession>A0A7W8CX40</accession>
<evidence type="ECO:0008006" key="4">
    <source>
        <dbReference type="Google" id="ProtNLM"/>
    </source>
</evidence>
<comment type="caution">
    <text evidence="2">The sequence shown here is derived from an EMBL/GenBank/DDBJ whole genome shotgun (WGS) entry which is preliminary data.</text>
</comment>
<name>A0A7W8CX40_9FIRM</name>
<dbReference type="Proteomes" id="UP000539953">
    <property type="component" value="Unassembled WGS sequence"/>
</dbReference>
<organism evidence="2 3">
    <name type="scientific">Catenisphaera adipataccumulans</name>
    <dbReference type="NCBI Taxonomy" id="700500"/>
    <lineage>
        <taxon>Bacteria</taxon>
        <taxon>Bacillati</taxon>
        <taxon>Bacillota</taxon>
        <taxon>Erysipelotrichia</taxon>
        <taxon>Erysipelotrichales</taxon>
        <taxon>Erysipelotrichaceae</taxon>
        <taxon>Catenisphaera</taxon>
    </lineage>
</organism>
<dbReference type="PROSITE" id="PS51257">
    <property type="entry name" value="PROKAR_LIPOPROTEIN"/>
    <property type="match status" value="1"/>
</dbReference>
<proteinExistence type="predicted"/>
<reference evidence="2 3" key="1">
    <citation type="submission" date="2020-08" db="EMBL/GenBank/DDBJ databases">
        <title>Genomic Encyclopedia of Type Strains, Phase IV (KMG-IV): sequencing the most valuable type-strain genomes for metagenomic binning, comparative biology and taxonomic classification.</title>
        <authorList>
            <person name="Goeker M."/>
        </authorList>
    </citation>
    <scope>NUCLEOTIDE SEQUENCE [LARGE SCALE GENOMIC DNA]</scope>
    <source>
        <strain evidence="2 3">DSM 25799</strain>
    </source>
</reference>
<keyword evidence="3" id="KW-1185">Reference proteome</keyword>
<evidence type="ECO:0000256" key="1">
    <source>
        <dbReference type="SAM" id="MobiDB-lite"/>
    </source>
</evidence>